<evidence type="ECO:0000256" key="3">
    <source>
        <dbReference type="SAM" id="MobiDB-lite"/>
    </source>
</evidence>
<protein>
    <submittedName>
        <fullName evidence="5">PKD-like domain-containing protein</fullName>
    </submittedName>
</protein>
<evidence type="ECO:0000313" key="6">
    <source>
        <dbReference type="Proteomes" id="UP001261624"/>
    </source>
</evidence>
<dbReference type="PANTHER" id="PTHR24273:SF32">
    <property type="entry name" value="HYALIN"/>
    <property type="match status" value="1"/>
</dbReference>
<keyword evidence="6" id="KW-1185">Reference proteome</keyword>
<feature type="region of interest" description="Disordered" evidence="3">
    <location>
        <begin position="2872"/>
        <end position="2917"/>
    </location>
</feature>
<evidence type="ECO:0000256" key="2">
    <source>
        <dbReference type="ARBA" id="ARBA00023157"/>
    </source>
</evidence>
<accession>A0ABU3E521</accession>
<dbReference type="Gene3D" id="2.60.120.260">
    <property type="entry name" value="Galactose-binding domain-like"/>
    <property type="match status" value="1"/>
</dbReference>
<dbReference type="NCBIfam" id="TIGR04183">
    <property type="entry name" value="Por_Secre_tail"/>
    <property type="match status" value="1"/>
</dbReference>
<organism evidence="5 6">
    <name type="scientific">Autumnicola patrickiae</name>
    <dbReference type="NCBI Taxonomy" id="3075591"/>
    <lineage>
        <taxon>Bacteria</taxon>
        <taxon>Pseudomonadati</taxon>
        <taxon>Bacteroidota</taxon>
        <taxon>Flavobacteriia</taxon>
        <taxon>Flavobacteriales</taxon>
        <taxon>Flavobacteriaceae</taxon>
        <taxon>Autumnicola</taxon>
    </lineage>
</organism>
<keyword evidence="1" id="KW-0732">Signal</keyword>
<dbReference type="InterPro" id="IPR025667">
    <property type="entry name" value="SprB_repeat"/>
</dbReference>
<keyword evidence="2" id="KW-1015">Disulfide bond</keyword>
<dbReference type="EMBL" id="JAVRHM010000018">
    <property type="protein sequence ID" value="MDT0691035.1"/>
    <property type="molecule type" value="Genomic_DNA"/>
</dbReference>
<dbReference type="Pfam" id="PF13385">
    <property type="entry name" value="Laminin_G_3"/>
    <property type="match status" value="1"/>
</dbReference>
<dbReference type="Pfam" id="PF13573">
    <property type="entry name" value="SprB"/>
    <property type="match status" value="3"/>
</dbReference>
<dbReference type="Pfam" id="PF19406">
    <property type="entry name" value="PKD_5"/>
    <property type="match status" value="3"/>
</dbReference>
<feature type="region of interest" description="Disordered" evidence="3">
    <location>
        <begin position="1326"/>
        <end position="1355"/>
    </location>
</feature>
<sequence>MGKITPIVKAVGISILLAVFAVFVLPASNSTPREVSFNDLNRTRTILSQSKSSSPAINITEIKNPTCSDASDGNINIELSNGVEPYSYSWTGSGSFSRTTQDINSLSPGSYSVTVTDEDNVSTTKSFTLEVEDDIAPTVLTKNFTVQLDANGQATIADSDVDNGSDDNCQIQSLSLNKENFDCGDIGQNTVTLTAVDINGNSASETTTVTVEDNVKPEVITKNITVQLDGNGQATIAPSDIDNGSADNCQIQDLSVNIKNFDCSDIGSNTVTLTVVDAENNSASKTAIVTVEDKIAPTVLTKNITVQLDANGQAIIAPSDIDNGSADNCQIQDLSVNIKNFDCSDIGSNTVTLTVVDAENNPASKTATVTVEDNIDPLTPVLQDITWSCSEDVEIPTTTDNCSGVITATTDAPLQYNTFGTYIIPWKFTDESDNYITVEQKIIIPEPTVSPVDDIVICNGETIPAITFGGSTVNGTTYEWSSNNVNIGTPAGGSDQITSFEARNTTNEVITATITVTPVANNCEGESKSFTITVNPTATITKPADIVVCDGAVVEEMDFSAVSVANTTISWTNDNPAIGFAASGSGNIASFTANNSTSSSIFATITLTPTANGCEGIEETFTIEVKPDPTLTAPENQVYCNGILTTAIPLTGSPNGVKYNITGGSTIGLSNKTGVLEIPAFTPVNNINSPIIAEITVTPTANDCTGDPVTYQITVNPTPNINITPSSQSLCSGESTNISLTGAVTGTSYSWTVDNPGSIQGATAGTLSLAEVQNGNNKIIQELINNSTEAKQVIYKITPEANGCTGTPVSLVVTVNPNPTFSFSTENVLCSPTDLTGLQLTTNSSSGLTFTYFQNGTAVQNPTNVSAGTYTIRGTNTSGCFMETGVTVEDSPAVNLPSGAVATCSQQPFNFQFDATTTESIKWTRLAHPSISDNSTSSGEDAINEVLNNSSGSPVEITYEITLTSISGCITKEVLKVNIYPAPRLTNLPPENELPFIICGGDNFNFSPQSTAPGASFRWERPFVQGLDNPAKSSTGAINERLINTTSEAITVFYKIYVDASTCSNPTPYDIPVLVQPAPIVETTLALEGTTDKTEQIEICPGGSFVDLYSTSNVPEGLLDGETQQAPQTGIIKAWDFSNTSDRDQWSTPTSSVNSVGTQWGVLSNGDPGYRADYPNGDGPDPNNRYYGLHYFNYPSGNNPFFGIATPSSYKPYQNTSLISPSFSTVGYSDATLSFQHAYRNGDNPDGEKAELQVSFDGGNTWTTRVSYQGILGSKSEFVEGRTPNGQQITIEGNQPNVRLRFAFSNNYSGENFWIISNVKIEGEGSSGPKVTWTSSTDPEWSSNEANPKSVGPVNEETTFTATYSYEGIECDGTSSVTVKMKDVPQPRIIADFCGSTQANTITLSADSAYDRYEWTTLGEYYGNTRSIQVNSAQEYTLRVWSNGCTNTTSLSLSGNLVPNGDFEQGNTGFNTVYGYRTDIANFQEEFYVEGIYAIDDNANKYHWAFTTEGDHTTGTGDFMIVNGDVNQGKVVWETQFFEVNMNRDYYFSAWTMNIDTDYVTEERNFARLRILVFARDANGIEVQVAESTLADLWNAQENRGVPPGEWVQFYSPTFWSSGSYTEARLQIINDNTYNQGNDFGLDDISFAELNAVELEFNPTNTGPVCEGGNLQLFANLEGGRDPITYTWTGPNGFTSNEANPVIEVTSMDNEGDYRLTINDFYGCSDTEKITTVDIIPETLVNAGEDQVICAEASEISLIGTVSGSTTTGFWQTEAGDNSRFASPTSLNTIYTPSQAEITAGSVNLILTSNTPTAPCEPVQDSITITINPTPVIYSIEINSPLCYAGNDGSAKVFVSSGTPPYTFEWSNGQTGEVATGLTTLDEADALTVTVTDVNGCSLTSENILIEEPSLLEITSTSFTEPQCYGGEDATATIEVTGGFLTGAIANYKYQLLNNLGDVVFSQDNIETPAMTIPNLSAGNYTFRVNSQSSCSALTQNLTITQPPEIIVEAGEPIVPEECGITSIKLDATPVDPALGTGMWSIISGEGGSIQDPSLPDSYFTGRPNSNYELQWTVTPVTACPQLQDNIIIALPQSCSKLDFDGQDDYVDFGNNYNLINSSGTFTLEAWVKPHAVDGIRTIIAKRNINDLSSGGYDLVISNGYPAVRFNNISVMAAEKVAAERWYHLAAIHTGSEIQLYVDGIKIKTQTTTASPDIITAPMLIGAMYDPSSPVLPKSYFKGWIEEVRIWDTALNIEQLRFMMNQRIKSNGSLVKGEIIPLDVPDITWDKLLGYYRMISAEVQNGVTTNLTSNGIDGYLKNILTNQQNSAPLPYESAANGSWRTKTTWKEPEVWDVPNAKGINEDEISWNIVKADHNINSNNSEIAVLGLLISEIGVVDMLGSNNSKGNSLTVTHYLDLDGVIDLNGESQLLQTEGSILADTISGYLEREQQGTASSYNYNYWSSPVVPQGASNDRVYTVAEVMMDGSATNNFGKTMSFGNSHTYADGDFSTPRKVSNYWINTFRARTADAYSAWEQIGSNAQLKVGEGYTMKGTSGKEEVAVTDEQNYVFKGKPNNGDITLEIGANQNYLVGNPYPSGLSVNQFFLDNLNIQGGRSPKNTFNGALYFWDHFSGRTHVLSEYVGGYAVLNLVGSVAAIATDERINASGAGSLKRPGNVIPVGQGFFINTQMNTNSGGTLDGTGGQIKFTNSQRRSRKEGSNSQFLKPEIREKSAKAEEEISRIRLNFQSPLGYHRQILLGVDQHGTNGFDIGYDALLNDYNPEDMFWLIDDWEYVIQGVGHINPEQVLPIGLRIEKQEEFKIFIEELENISETVEIYIRDKSTENYHDLRNSEFILEIEPGDYYDRFEVVFQKPETAEEENPEELPEEDENPEEEVPGEDENPDTDNPEENPEDENEGNSAAISVDYLIDRKQLVIYNPGAKKIDEVRIFTLNGQQLETFTEATTEEEIYLTLMRPVSTSVYIVKIHSGEKVYNKKIIVEK</sequence>
<dbReference type="Gene3D" id="2.60.120.200">
    <property type="match status" value="1"/>
</dbReference>
<evidence type="ECO:0000259" key="4">
    <source>
        <dbReference type="SMART" id="SM00560"/>
    </source>
</evidence>
<dbReference type="PANTHER" id="PTHR24273">
    <property type="entry name" value="FI04643P-RELATED"/>
    <property type="match status" value="1"/>
</dbReference>
<dbReference type="InterPro" id="IPR013783">
    <property type="entry name" value="Ig-like_fold"/>
</dbReference>
<dbReference type="SUPFAM" id="SSF49899">
    <property type="entry name" value="Concanavalin A-like lectins/glucanases"/>
    <property type="match status" value="1"/>
</dbReference>
<name>A0ABU3E521_9FLAO</name>
<gene>
    <name evidence="5" type="ORF">RM549_14665</name>
</gene>
<evidence type="ECO:0000313" key="5">
    <source>
        <dbReference type="EMBL" id="MDT0691035.1"/>
    </source>
</evidence>
<dbReference type="SMART" id="SM00560">
    <property type="entry name" value="LamGL"/>
    <property type="match status" value="1"/>
</dbReference>
<dbReference type="RefSeq" id="WP_311686140.1">
    <property type="nucleotide sequence ID" value="NZ_JAVRHM010000018.1"/>
</dbReference>
<feature type="domain" description="LamG-like jellyroll fold" evidence="4">
    <location>
        <begin position="2120"/>
        <end position="2254"/>
    </location>
</feature>
<feature type="compositionally biased region" description="Acidic residues" evidence="3">
    <location>
        <begin position="2874"/>
        <end position="2914"/>
    </location>
</feature>
<dbReference type="InterPro" id="IPR006558">
    <property type="entry name" value="LamG-like"/>
</dbReference>
<evidence type="ECO:0000256" key="1">
    <source>
        <dbReference type="ARBA" id="ARBA00022729"/>
    </source>
</evidence>
<feature type="compositionally biased region" description="Polar residues" evidence="3">
    <location>
        <begin position="1332"/>
        <end position="1347"/>
    </location>
</feature>
<dbReference type="InterPro" id="IPR026444">
    <property type="entry name" value="Secre_tail"/>
</dbReference>
<dbReference type="Proteomes" id="UP001261624">
    <property type="component" value="Unassembled WGS sequence"/>
</dbReference>
<proteinExistence type="predicted"/>
<comment type="caution">
    <text evidence="5">The sequence shown here is derived from an EMBL/GenBank/DDBJ whole genome shotgun (WGS) entry which is preliminary data.</text>
</comment>
<dbReference type="InterPro" id="IPR045828">
    <property type="entry name" value="PKD_Bacteroidetes"/>
</dbReference>
<dbReference type="Gene3D" id="2.60.40.10">
    <property type="entry name" value="Immunoglobulins"/>
    <property type="match status" value="3"/>
</dbReference>
<dbReference type="InterPro" id="IPR013320">
    <property type="entry name" value="ConA-like_dom_sf"/>
</dbReference>
<reference evidence="5 6" key="1">
    <citation type="submission" date="2023-09" db="EMBL/GenBank/DDBJ databases">
        <authorList>
            <person name="Rey-Velasco X."/>
        </authorList>
    </citation>
    <scope>NUCLEOTIDE SEQUENCE [LARGE SCALE GENOMIC DNA]</scope>
    <source>
        <strain evidence="5 6">F188</strain>
    </source>
</reference>